<dbReference type="RefSeq" id="WP_137448947.1">
    <property type="nucleotide sequence ID" value="NZ_SZZH01000001.1"/>
</dbReference>
<organism evidence="4 5">
    <name type="scientific">Nakamurella flava</name>
    <dbReference type="NCBI Taxonomy" id="2576308"/>
    <lineage>
        <taxon>Bacteria</taxon>
        <taxon>Bacillati</taxon>
        <taxon>Actinomycetota</taxon>
        <taxon>Actinomycetes</taxon>
        <taxon>Nakamurellales</taxon>
        <taxon>Nakamurellaceae</taxon>
        <taxon>Nakamurella</taxon>
    </lineage>
</organism>
<dbReference type="AlphaFoldDB" id="A0A4U6QNJ8"/>
<dbReference type="EMBL" id="SZZH01000001">
    <property type="protein sequence ID" value="TKV61642.1"/>
    <property type="molecule type" value="Genomic_DNA"/>
</dbReference>
<feature type="signal peptide" evidence="3">
    <location>
        <begin position="1"/>
        <end position="20"/>
    </location>
</feature>
<name>A0A4U6QNJ8_9ACTN</name>
<keyword evidence="2" id="KW-1133">Transmembrane helix</keyword>
<evidence type="ECO:0000313" key="5">
    <source>
        <dbReference type="Proteomes" id="UP000306985"/>
    </source>
</evidence>
<accession>A0A4U6QNJ8</accession>
<keyword evidence="5" id="KW-1185">Reference proteome</keyword>
<feature type="region of interest" description="Disordered" evidence="1">
    <location>
        <begin position="375"/>
        <end position="540"/>
    </location>
</feature>
<dbReference type="OrthoDB" id="5196698at2"/>
<evidence type="ECO:0000256" key="2">
    <source>
        <dbReference type="SAM" id="Phobius"/>
    </source>
</evidence>
<proteinExistence type="predicted"/>
<dbReference type="Proteomes" id="UP000306985">
    <property type="component" value="Unassembled WGS sequence"/>
</dbReference>
<reference evidence="4 5" key="1">
    <citation type="submission" date="2019-05" db="EMBL/GenBank/DDBJ databases">
        <title>Nakamurella sp. N5BH11, whole genome shotgun sequence.</title>
        <authorList>
            <person name="Tuo L."/>
        </authorList>
    </citation>
    <scope>NUCLEOTIDE SEQUENCE [LARGE SCALE GENOMIC DNA]</scope>
    <source>
        <strain evidence="4 5">N5BH11</strain>
    </source>
</reference>
<feature type="compositionally biased region" description="Pro residues" evidence="1">
    <location>
        <begin position="443"/>
        <end position="458"/>
    </location>
</feature>
<feature type="chain" id="PRO_5039599486" description="IPT/TIG domain-containing protein" evidence="3">
    <location>
        <begin position="21"/>
        <end position="540"/>
    </location>
</feature>
<evidence type="ECO:0000313" key="4">
    <source>
        <dbReference type="EMBL" id="TKV61642.1"/>
    </source>
</evidence>
<sequence length="540" mass="55073">MLAAVLVAGLGIAFPLAGSAAPAAPTVAAAPLAAAVPTTASSGGRTLTANPSTDLAVNGAQITVSGSGFTPTSGGIFVAVCTSAQTAGGVRPGQCIGGNRPNASLNRDYAHFVDPNRTGGPGGGVTAPLTGGDFTQYTLTLTSATGTPNCQTQACSLWAFSDDESDPSQDVSIPLAFVAAPTSPSPSSTTTSPTAPSTAVVASVATQDVAAGAQQTVVFTGFRPNEVLGVELFPPTSTQAVTPPGTFGSDGNGNATVTFTVPTTVSPGAVRLQVTGRSSGIVGVAEFQVVAPPTTASSTPASTTSSTPTTSASPTSSSVVASSTPATSSSAVLTPASDSGSSLWWLWLLLAVLVIAGIVTGIVLWRRKQEQDREREQQQRDVEAAAAQQQAAERDRMLGQQPTQAYPPPADPYGLLAGRDPADYGQGPTEVIPPGQGPRTQGWPPPSNAPTQYIPPPGSQDQTRYIPPAGPGRGPAGPPGSDAPTQFVPPYQPPGRRPQGPPPQRPQEDPERTQVWRPEDDDRTQTWRPDDEDPRGGPRR</sequence>
<keyword evidence="3" id="KW-0732">Signal</keyword>
<keyword evidence="2" id="KW-0812">Transmembrane</keyword>
<feature type="transmembrane region" description="Helical" evidence="2">
    <location>
        <begin position="344"/>
        <end position="365"/>
    </location>
</feature>
<dbReference type="Gene3D" id="2.60.40.230">
    <property type="entry name" value="Neocarzinostatin-like"/>
    <property type="match status" value="1"/>
</dbReference>
<evidence type="ECO:0000256" key="1">
    <source>
        <dbReference type="SAM" id="MobiDB-lite"/>
    </source>
</evidence>
<dbReference type="SUPFAM" id="SSF49319">
    <property type="entry name" value="Actinoxanthin-like"/>
    <property type="match status" value="1"/>
</dbReference>
<feature type="compositionally biased region" description="Basic and acidic residues" evidence="1">
    <location>
        <begin position="506"/>
        <end position="529"/>
    </location>
</feature>
<evidence type="ECO:0008006" key="6">
    <source>
        <dbReference type="Google" id="ProtNLM"/>
    </source>
</evidence>
<protein>
    <recommendedName>
        <fullName evidence="6">IPT/TIG domain-containing protein</fullName>
    </recommendedName>
</protein>
<gene>
    <name evidence="4" type="ORF">FDO65_08810</name>
</gene>
<keyword evidence="2" id="KW-0472">Membrane</keyword>
<comment type="caution">
    <text evidence="4">The sequence shown here is derived from an EMBL/GenBank/DDBJ whole genome shotgun (WGS) entry which is preliminary data.</text>
</comment>
<feature type="compositionally biased region" description="Pro residues" evidence="1">
    <location>
        <begin position="490"/>
        <end position="505"/>
    </location>
</feature>
<evidence type="ECO:0000256" key="3">
    <source>
        <dbReference type="SAM" id="SignalP"/>
    </source>
</evidence>
<dbReference type="InterPro" id="IPR027273">
    <property type="entry name" value="Neocarzinostatin-like"/>
</dbReference>
<feature type="region of interest" description="Disordered" evidence="1">
    <location>
        <begin position="293"/>
        <end position="334"/>
    </location>
</feature>